<evidence type="ECO:0000256" key="2">
    <source>
        <dbReference type="SAM" id="Phobius"/>
    </source>
</evidence>
<feature type="transmembrane region" description="Helical" evidence="2">
    <location>
        <begin position="36"/>
        <end position="55"/>
    </location>
</feature>
<feature type="transmembrane region" description="Helical" evidence="2">
    <location>
        <begin position="194"/>
        <end position="215"/>
    </location>
</feature>
<keyword evidence="2" id="KW-0472">Membrane</keyword>
<feature type="transmembrane region" description="Helical" evidence="2">
    <location>
        <begin position="61"/>
        <end position="79"/>
    </location>
</feature>
<reference evidence="4 5" key="1">
    <citation type="submission" date="2020-03" db="EMBL/GenBank/DDBJ databases">
        <title>Soil Listeria distribution.</title>
        <authorList>
            <person name="Liao J."/>
            <person name="Wiedmann M."/>
        </authorList>
    </citation>
    <scope>NUCLEOTIDE SEQUENCE [LARGE SCALE GENOMIC DNA]</scope>
    <source>
        <strain evidence="4 5">FSL L7-1645</strain>
    </source>
</reference>
<proteinExistence type="predicted"/>
<dbReference type="InterPro" id="IPR032834">
    <property type="entry name" value="NatK-like_C"/>
</dbReference>
<accession>A0A841YGI8</accession>
<keyword evidence="2" id="KW-1133">Transmembrane helix</keyword>
<comment type="caution">
    <text evidence="4">The sequence shown here is derived from an EMBL/GenBank/DDBJ whole genome shotgun (WGS) entry which is preliminary data.</text>
</comment>
<evidence type="ECO:0000256" key="1">
    <source>
        <dbReference type="SAM" id="MobiDB-lite"/>
    </source>
</evidence>
<dbReference type="SUPFAM" id="SSF55874">
    <property type="entry name" value="ATPase domain of HSP90 chaperone/DNA topoisomerase II/histidine kinase"/>
    <property type="match status" value="1"/>
</dbReference>
<feature type="transmembrane region" description="Helical" evidence="2">
    <location>
        <begin position="6"/>
        <end position="24"/>
    </location>
</feature>
<dbReference type="Proteomes" id="UP000571128">
    <property type="component" value="Unassembled WGS sequence"/>
</dbReference>
<gene>
    <name evidence="4" type="ORF">HB844_09880</name>
</gene>
<dbReference type="RefSeq" id="WP_185338668.1">
    <property type="nucleotide sequence ID" value="NZ_JAARPY010000009.1"/>
</dbReference>
<name>A0A841YGI8_9LIST</name>
<organism evidence="4 5">
    <name type="scientific">Listeria fleischmannii</name>
    <dbReference type="NCBI Taxonomy" id="1069827"/>
    <lineage>
        <taxon>Bacteria</taxon>
        <taxon>Bacillati</taxon>
        <taxon>Bacillota</taxon>
        <taxon>Bacilli</taxon>
        <taxon>Bacillales</taxon>
        <taxon>Listeriaceae</taxon>
        <taxon>Listeria</taxon>
    </lineage>
</organism>
<sequence length="438" mass="50499">MFILSDYIIIVAGYSGVLVNLFLLNAPLFITYRDAFKLVALMFSLIISMVFIISYQPLVTLSAMWLVPLLLSLPHFYFAYRHLNNLFAAAIIIAINYLTIVVSFSLSLDFIQVRITSFSGLVEEKFFLLIAISFVIIITLIDLLLLYLNKKFHWVEILANNKQSRLTQFSVLLVIPSLFIMNTIRVIFFSDSRLLYAIFGFINSIFFVVLLLFLFQLTKTARDYKFLTQHLNYLEEQRQKTEFALDFIHDFEALLLTVQIQADNGELEEIKKTVTNLHTYIKSNMPDQQFAEVQQIYLPSLQSSIMYYLSLARKKSIHVELDIPHPIESSIINTIDFLRLLSILLNNAIEATEHAEKPAIKFRLVNSPHALEMHITNSSASESKLQTSQLIQKGQSSKKGHQGRGLHIFHKITHKYKNVHYTIQNETEKFTVSVTIDK</sequence>
<feature type="transmembrane region" description="Helical" evidence="2">
    <location>
        <begin position="126"/>
        <end position="148"/>
    </location>
</feature>
<dbReference type="PANTHER" id="PTHR40448:SF1">
    <property type="entry name" value="TWO-COMPONENT SENSOR HISTIDINE KINASE"/>
    <property type="match status" value="1"/>
</dbReference>
<feature type="compositionally biased region" description="Polar residues" evidence="1">
    <location>
        <begin position="377"/>
        <end position="395"/>
    </location>
</feature>
<dbReference type="InterPro" id="IPR036890">
    <property type="entry name" value="HATPase_C_sf"/>
</dbReference>
<protein>
    <submittedName>
        <fullName evidence="4">GHKL domain-containing protein</fullName>
    </submittedName>
</protein>
<feature type="transmembrane region" description="Helical" evidence="2">
    <location>
        <begin position="86"/>
        <end position="106"/>
    </location>
</feature>
<evidence type="ECO:0000313" key="4">
    <source>
        <dbReference type="EMBL" id="MBC1399177.1"/>
    </source>
</evidence>
<dbReference type="PANTHER" id="PTHR40448">
    <property type="entry name" value="TWO-COMPONENT SENSOR HISTIDINE KINASE"/>
    <property type="match status" value="1"/>
</dbReference>
<feature type="transmembrane region" description="Helical" evidence="2">
    <location>
        <begin position="169"/>
        <end position="188"/>
    </location>
</feature>
<dbReference type="AlphaFoldDB" id="A0A841YGI8"/>
<dbReference type="EMBL" id="JAARPY010000009">
    <property type="protein sequence ID" value="MBC1399177.1"/>
    <property type="molecule type" value="Genomic_DNA"/>
</dbReference>
<evidence type="ECO:0000313" key="5">
    <source>
        <dbReference type="Proteomes" id="UP000571128"/>
    </source>
</evidence>
<dbReference type="Gene3D" id="3.30.565.10">
    <property type="entry name" value="Histidine kinase-like ATPase, C-terminal domain"/>
    <property type="match status" value="1"/>
</dbReference>
<evidence type="ECO:0000259" key="3">
    <source>
        <dbReference type="Pfam" id="PF14501"/>
    </source>
</evidence>
<feature type="region of interest" description="Disordered" evidence="1">
    <location>
        <begin position="377"/>
        <end position="403"/>
    </location>
</feature>
<dbReference type="Pfam" id="PF14501">
    <property type="entry name" value="HATPase_c_5"/>
    <property type="match status" value="1"/>
</dbReference>
<feature type="domain" description="Sensor histidine kinase NatK-like C-terminal" evidence="3">
    <location>
        <begin position="333"/>
        <end position="436"/>
    </location>
</feature>
<dbReference type="GO" id="GO:0042802">
    <property type="term" value="F:identical protein binding"/>
    <property type="evidence" value="ECO:0007669"/>
    <property type="project" value="TreeGrafter"/>
</dbReference>
<keyword evidence="2" id="KW-0812">Transmembrane</keyword>